<evidence type="ECO:0000313" key="2">
    <source>
        <dbReference type="Proteomes" id="UP001060085"/>
    </source>
</evidence>
<name>A0ACC0BQK2_CATRO</name>
<dbReference type="Proteomes" id="UP001060085">
    <property type="component" value="Linkage Group LG02"/>
</dbReference>
<dbReference type="EMBL" id="CM044702">
    <property type="protein sequence ID" value="KAI5674950.1"/>
    <property type="molecule type" value="Genomic_DNA"/>
</dbReference>
<proteinExistence type="predicted"/>
<protein>
    <submittedName>
        <fullName evidence="1">Uncharacterized protein</fullName>
    </submittedName>
</protein>
<sequence>MLNDGRREEGTLRERSDDVEKLQELKRPRNRVNNGMWQVSKVVEQHNHKLHPSMSRFMLLHRSLSSNMKRKLEMHDTTRLRPSKSVRILEVQAGGWDKLGCLLRDCKNYVQKERRLNIEVGDADCCSLE</sequence>
<gene>
    <name evidence="1" type="ORF">M9H77_05900</name>
</gene>
<keyword evidence="2" id="KW-1185">Reference proteome</keyword>
<organism evidence="1 2">
    <name type="scientific">Catharanthus roseus</name>
    <name type="common">Madagascar periwinkle</name>
    <name type="synonym">Vinca rosea</name>
    <dbReference type="NCBI Taxonomy" id="4058"/>
    <lineage>
        <taxon>Eukaryota</taxon>
        <taxon>Viridiplantae</taxon>
        <taxon>Streptophyta</taxon>
        <taxon>Embryophyta</taxon>
        <taxon>Tracheophyta</taxon>
        <taxon>Spermatophyta</taxon>
        <taxon>Magnoliopsida</taxon>
        <taxon>eudicotyledons</taxon>
        <taxon>Gunneridae</taxon>
        <taxon>Pentapetalae</taxon>
        <taxon>asterids</taxon>
        <taxon>lamiids</taxon>
        <taxon>Gentianales</taxon>
        <taxon>Apocynaceae</taxon>
        <taxon>Rauvolfioideae</taxon>
        <taxon>Vinceae</taxon>
        <taxon>Catharanthinae</taxon>
        <taxon>Catharanthus</taxon>
    </lineage>
</organism>
<reference evidence="2" key="1">
    <citation type="journal article" date="2023" name="Nat. Plants">
        <title>Single-cell RNA sequencing provides a high-resolution roadmap for understanding the multicellular compartmentation of specialized metabolism.</title>
        <authorList>
            <person name="Sun S."/>
            <person name="Shen X."/>
            <person name="Li Y."/>
            <person name="Li Y."/>
            <person name="Wang S."/>
            <person name="Li R."/>
            <person name="Zhang H."/>
            <person name="Shen G."/>
            <person name="Guo B."/>
            <person name="Wei J."/>
            <person name="Xu J."/>
            <person name="St-Pierre B."/>
            <person name="Chen S."/>
            <person name="Sun C."/>
        </authorList>
    </citation>
    <scope>NUCLEOTIDE SEQUENCE [LARGE SCALE GENOMIC DNA]</scope>
</reference>
<accession>A0ACC0BQK2</accession>
<comment type="caution">
    <text evidence="1">The sequence shown here is derived from an EMBL/GenBank/DDBJ whole genome shotgun (WGS) entry which is preliminary data.</text>
</comment>
<evidence type="ECO:0000313" key="1">
    <source>
        <dbReference type="EMBL" id="KAI5674950.1"/>
    </source>
</evidence>